<dbReference type="Proteomes" id="UP001585053">
    <property type="component" value="Unassembled WGS sequence"/>
</dbReference>
<dbReference type="Proteomes" id="UP000467124">
    <property type="component" value="Unassembled WGS sequence"/>
</dbReference>
<dbReference type="PANTHER" id="PTHR36222">
    <property type="entry name" value="SERINE PROTEASE INHIBITOR RV3364C"/>
    <property type="match status" value="1"/>
</dbReference>
<comment type="caution">
    <text evidence="3">The sequence shown here is derived from an EMBL/GenBank/DDBJ whole genome shotgun (WGS) entry which is preliminary data.</text>
</comment>
<gene>
    <name evidence="3" type="ORF">GTW20_23980</name>
    <name evidence="2" type="ORF">VSQ78_25505</name>
</gene>
<dbReference type="SUPFAM" id="SSF103196">
    <property type="entry name" value="Roadblock/LC7 domain"/>
    <property type="match status" value="1"/>
</dbReference>
<dbReference type="RefSeq" id="WP_014908907.1">
    <property type="nucleotide sequence ID" value="NZ_BAZE01000002.1"/>
</dbReference>
<dbReference type="EMBL" id="WWHY01000001">
    <property type="protein sequence ID" value="MYR35237.1"/>
    <property type="molecule type" value="Genomic_DNA"/>
</dbReference>
<dbReference type="Pfam" id="PF03259">
    <property type="entry name" value="Robl_LC7"/>
    <property type="match status" value="1"/>
</dbReference>
<dbReference type="GeneID" id="91390326"/>
<reference evidence="2 5" key="2">
    <citation type="submission" date="2024-01" db="EMBL/GenBank/DDBJ databases">
        <title>Genome mining of biosynthetic gene clusters to explore secondary metabolites of Streptomyces sp.</title>
        <authorList>
            <person name="Baig A."/>
            <person name="Ajitkumar Shintre N."/>
            <person name="Kumar H."/>
            <person name="Anbarasu A."/>
            <person name="Ramaiah S."/>
        </authorList>
    </citation>
    <scope>NUCLEOTIDE SEQUENCE [LARGE SCALE GENOMIC DNA]</scope>
    <source>
        <strain evidence="2 5">A01</strain>
    </source>
</reference>
<dbReference type="PANTHER" id="PTHR36222:SF1">
    <property type="entry name" value="SERINE PROTEASE INHIBITOR RV3364C"/>
    <property type="match status" value="1"/>
</dbReference>
<proteinExistence type="predicted"/>
<evidence type="ECO:0000313" key="5">
    <source>
        <dbReference type="Proteomes" id="UP001585053"/>
    </source>
</evidence>
<accession>A0A7K2IZJ5</accession>
<keyword evidence="5" id="KW-1185">Reference proteome</keyword>
<dbReference type="InterPro" id="IPR053141">
    <property type="entry name" value="Mycobact_SerProt_Inhib_Rv3364c"/>
</dbReference>
<reference evidence="3 4" key="1">
    <citation type="journal article" date="2019" name="Nat. Commun.">
        <title>The antimicrobial potential of Streptomyces from insect microbiomes.</title>
        <authorList>
            <person name="Chevrette M.G."/>
            <person name="Carlson C.M."/>
            <person name="Ortega H.E."/>
            <person name="Thomas C."/>
            <person name="Ananiev G.E."/>
            <person name="Barns K.J."/>
            <person name="Book A.J."/>
            <person name="Cagnazzo J."/>
            <person name="Carlos C."/>
            <person name="Flanigan W."/>
            <person name="Grubbs K.J."/>
            <person name="Horn H.A."/>
            <person name="Hoffmann F.M."/>
            <person name="Klassen J.L."/>
            <person name="Knack J.J."/>
            <person name="Lewin G.R."/>
            <person name="McDonald B.R."/>
            <person name="Muller L."/>
            <person name="Melo W.G.P."/>
            <person name="Pinto-Tomas A.A."/>
            <person name="Schmitz A."/>
            <person name="Wendt-Pienkowski E."/>
            <person name="Wildman S."/>
            <person name="Zhao M."/>
            <person name="Zhang F."/>
            <person name="Bugni T.S."/>
            <person name="Andes D.R."/>
            <person name="Pupo M.T."/>
            <person name="Currie C.R."/>
        </authorList>
    </citation>
    <scope>NUCLEOTIDE SEQUENCE [LARGE SCALE GENOMIC DNA]</scope>
    <source>
        <strain evidence="3 4">SID5840</strain>
    </source>
</reference>
<dbReference type="Gene3D" id="3.30.450.30">
    <property type="entry name" value="Dynein light chain 2a, cytoplasmic"/>
    <property type="match status" value="1"/>
</dbReference>
<evidence type="ECO:0000313" key="2">
    <source>
        <dbReference type="EMBL" id="MFB8771073.1"/>
    </source>
</evidence>
<protein>
    <submittedName>
        <fullName evidence="3">Roadblock/LC7 domain-containing protein</fullName>
    </submittedName>
</protein>
<dbReference type="InterPro" id="IPR004942">
    <property type="entry name" value="Roadblock/LAMTOR2_dom"/>
</dbReference>
<dbReference type="AlphaFoldDB" id="A0A7K2IZJ5"/>
<feature type="domain" description="Roadblock/LAMTOR2" evidence="1">
    <location>
        <begin position="20"/>
        <end position="110"/>
    </location>
</feature>
<evidence type="ECO:0000313" key="3">
    <source>
        <dbReference type="EMBL" id="MYR35237.1"/>
    </source>
</evidence>
<sequence>MSVNTAAQNPDAGSAIRRLDWLMGDLVARVAGARNALLSSADGLVLSRSPELDRDGAERLAAIAAGFASLARGARSELGAEEVRQSVVEMDSAFFFVLSAGQGTQLALITDADCDMGQAAFEVNRLVRQVGPHLSALPRGRVGEA</sequence>
<name>A0A7K2IZJ5_9ACTN</name>
<dbReference type="EMBL" id="JAYMRS010000018">
    <property type="protein sequence ID" value="MFB8771073.1"/>
    <property type="molecule type" value="Genomic_DNA"/>
</dbReference>
<organism evidence="3 4">
    <name type="scientific">Nocardiopsis alba</name>
    <dbReference type="NCBI Taxonomy" id="53437"/>
    <lineage>
        <taxon>Bacteria</taxon>
        <taxon>Bacillati</taxon>
        <taxon>Actinomycetota</taxon>
        <taxon>Actinomycetes</taxon>
        <taxon>Streptosporangiales</taxon>
        <taxon>Nocardiopsidaceae</taxon>
        <taxon>Nocardiopsis</taxon>
    </lineage>
</organism>
<evidence type="ECO:0000259" key="1">
    <source>
        <dbReference type="SMART" id="SM00960"/>
    </source>
</evidence>
<dbReference type="OMA" id="DMGQAAF"/>
<evidence type="ECO:0000313" key="4">
    <source>
        <dbReference type="Proteomes" id="UP000467124"/>
    </source>
</evidence>
<dbReference type="SMART" id="SM00960">
    <property type="entry name" value="Robl_LC7"/>
    <property type="match status" value="1"/>
</dbReference>